<sequence>MVHRINKFPVHIIYDKCELHEHDRSLFQKKRGVSYDSNASYRLDKLLRVAGSWVGLIVGLVVGALLLFAAVLIVLNRRRRAERRDFEPELKARRQSLADLTHLAVVVGPEPTVQSESSSSFYPDAALESTSESLVDDLSEFNTSEADDTSVLEDSTVDEL</sequence>
<feature type="transmembrane region" description="Helical" evidence="2">
    <location>
        <begin position="53"/>
        <end position="75"/>
    </location>
</feature>
<evidence type="ECO:0000313" key="4">
    <source>
        <dbReference type="Proteomes" id="UP001374579"/>
    </source>
</evidence>
<accession>A0AAN9G8B3</accession>
<evidence type="ECO:0000256" key="1">
    <source>
        <dbReference type="SAM" id="MobiDB-lite"/>
    </source>
</evidence>
<comment type="caution">
    <text evidence="3">The sequence shown here is derived from an EMBL/GenBank/DDBJ whole genome shotgun (WGS) entry which is preliminary data.</text>
</comment>
<evidence type="ECO:0000313" key="3">
    <source>
        <dbReference type="EMBL" id="KAK7098284.1"/>
    </source>
</evidence>
<name>A0AAN9G8B3_9CAEN</name>
<keyword evidence="2" id="KW-1133">Transmembrane helix</keyword>
<organism evidence="3 4">
    <name type="scientific">Littorina saxatilis</name>
    <dbReference type="NCBI Taxonomy" id="31220"/>
    <lineage>
        <taxon>Eukaryota</taxon>
        <taxon>Metazoa</taxon>
        <taxon>Spiralia</taxon>
        <taxon>Lophotrochozoa</taxon>
        <taxon>Mollusca</taxon>
        <taxon>Gastropoda</taxon>
        <taxon>Caenogastropoda</taxon>
        <taxon>Littorinimorpha</taxon>
        <taxon>Littorinoidea</taxon>
        <taxon>Littorinidae</taxon>
        <taxon>Littorina</taxon>
    </lineage>
</organism>
<dbReference type="EMBL" id="JBAMIC010000012">
    <property type="protein sequence ID" value="KAK7098284.1"/>
    <property type="molecule type" value="Genomic_DNA"/>
</dbReference>
<reference evidence="3 4" key="1">
    <citation type="submission" date="2024-02" db="EMBL/GenBank/DDBJ databases">
        <title>Chromosome-scale genome assembly of the rough periwinkle Littorina saxatilis.</title>
        <authorList>
            <person name="De Jode A."/>
            <person name="Faria R."/>
            <person name="Formenti G."/>
            <person name="Sims Y."/>
            <person name="Smith T.P."/>
            <person name="Tracey A."/>
            <person name="Wood J.M.D."/>
            <person name="Zagrodzka Z.B."/>
            <person name="Johannesson K."/>
            <person name="Butlin R.K."/>
            <person name="Leder E.H."/>
        </authorList>
    </citation>
    <scope>NUCLEOTIDE SEQUENCE [LARGE SCALE GENOMIC DNA]</scope>
    <source>
        <strain evidence="3">Snail1</strain>
        <tissue evidence="3">Muscle</tissue>
    </source>
</reference>
<keyword evidence="4" id="KW-1185">Reference proteome</keyword>
<dbReference type="AlphaFoldDB" id="A0AAN9G8B3"/>
<protein>
    <submittedName>
        <fullName evidence="3">Uncharacterized protein</fullName>
    </submittedName>
</protein>
<evidence type="ECO:0000256" key="2">
    <source>
        <dbReference type="SAM" id="Phobius"/>
    </source>
</evidence>
<proteinExistence type="predicted"/>
<gene>
    <name evidence="3" type="ORF">V1264_002617</name>
</gene>
<dbReference type="Proteomes" id="UP001374579">
    <property type="component" value="Unassembled WGS sequence"/>
</dbReference>
<keyword evidence="2" id="KW-0812">Transmembrane</keyword>
<feature type="region of interest" description="Disordered" evidence="1">
    <location>
        <begin position="138"/>
        <end position="160"/>
    </location>
</feature>
<keyword evidence="2" id="KW-0472">Membrane</keyword>